<feature type="signal peptide" evidence="1">
    <location>
        <begin position="1"/>
        <end position="29"/>
    </location>
</feature>
<gene>
    <name evidence="2" type="ORF">N787_13605</name>
</gene>
<keyword evidence="1" id="KW-0732">Signal</keyword>
<proteinExistence type="predicted"/>
<dbReference type="Gene3D" id="3.30.530.20">
    <property type="match status" value="1"/>
</dbReference>
<evidence type="ECO:0000313" key="3">
    <source>
        <dbReference type="Proteomes" id="UP000029393"/>
    </source>
</evidence>
<reference evidence="2 3" key="1">
    <citation type="submission" date="2013-09" db="EMBL/GenBank/DDBJ databases">
        <title>Genome sequencing of Arenimonas metalli.</title>
        <authorList>
            <person name="Chen F."/>
            <person name="Wang G."/>
        </authorList>
    </citation>
    <scope>NUCLEOTIDE SEQUENCE [LARGE SCALE GENOMIC DNA]</scope>
    <source>
        <strain evidence="2 3">CF5-1</strain>
    </source>
</reference>
<organism evidence="2 3">
    <name type="scientific">Arenimonas metalli CF5-1</name>
    <dbReference type="NCBI Taxonomy" id="1384056"/>
    <lineage>
        <taxon>Bacteria</taxon>
        <taxon>Pseudomonadati</taxon>
        <taxon>Pseudomonadota</taxon>
        <taxon>Gammaproteobacteria</taxon>
        <taxon>Lysobacterales</taxon>
        <taxon>Lysobacteraceae</taxon>
        <taxon>Arenimonas</taxon>
    </lineage>
</organism>
<dbReference type="Proteomes" id="UP000029393">
    <property type="component" value="Unassembled WGS sequence"/>
</dbReference>
<sequence>MANRKGGNGTRRAGSALLLALAFAAGARAEVKDSAANGFTVENSVVVAASAADAWDALVDDVDAWWPRDHTWWGKASTLVIQPRSGGCFCETAGDREARHLVVTFADPGRVLRMTGGLGPLQGMGLDGALEFRFAPAEGGGTRITLWYRVGGYTPDDLSKFAPVVDRVQALQLGGLAAHLARRDGPIEEES</sequence>
<dbReference type="eggNOG" id="COG3832">
    <property type="taxonomic scope" value="Bacteria"/>
</dbReference>
<feature type="chain" id="PRO_5001871619" description="Polyketide cyclase/dehydrase" evidence="1">
    <location>
        <begin position="30"/>
        <end position="191"/>
    </location>
</feature>
<name>A0A091BJ89_9GAMM</name>
<evidence type="ECO:0008006" key="4">
    <source>
        <dbReference type="Google" id="ProtNLM"/>
    </source>
</evidence>
<comment type="caution">
    <text evidence="2">The sequence shown here is derived from an EMBL/GenBank/DDBJ whole genome shotgun (WGS) entry which is preliminary data.</text>
</comment>
<dbReference type="InterPro" id="IPR019587">
    <property type="entry name" value="Polyketide_cyclase/dehydratase"/>
</dbReference>
<dbReference type="SUPFAM" id="SSF55961">
    <property type="entry name" value="Bet v1-like"/>
    <property type="match status" value="1"/>
</dbReference>
<dbReference type="PATRIC" id="fig|1384056.3.peg.2068"/>
<protein>
    <recommendedName>
        <fullName evidence="4">Polyketide cyclase/dehydrase</fullName>
    </recommendedName>
</protein>
<dbReference type="STRING" id="1384056.N787_13605"/>
<dbReference type="OrthoDB" id="5735475at2"/>
<accession>A0A091BJ89</accession>
<dbReference type="EMBL" id="AVCK01000034">
    <property type="protein sequence ID" value="KFN44385.1"/>
    <property type="molecule type" value="Genomic_DNA"/>
</dbReference>
<evidence type="ECO:0000256" key="1">
    <source>
        <dbReference type="SAM" id="SignalP"/>
    </source>
</evidence>
<keyword evidence="3" id="KW-1185">Reference proteome</keyword>
<dbReference type="RefSeq" id="WP_052575379.1">
    <property type="nucleotide sequence ID" value="NZ_AVCK01000034.1"/>
</dbReference>
<dbReference type="Pfam" id="PF10604">
    <property type="entry name" value="Polyketide_cyc2"/>
    <property type="match status" value="1"/>
</dbReference>
<dbReference type="InterPro" id="IPR023393">
    <property type="entry name" value="START-like_dom_sf"/>
</dbReference>
<evidence type="ECO:0000313" key="2">
    <source>
        <dbReference type="EMBL" id="KFN44385.1"/>
    </source>
</evidence>
<dbReference type="AlphaFoldDB" id="A0A091BJ89"/>